<dbReference type="EMBL" id="JACEIK010000052">
    <property type="protein sequence ID" value="MCD7448117.1"/>
    <property type="molecule type" value="Genomic_DNA"/>
</dbReference>
<evidence type="ECO:0000313" key="3">
    <source>
        <dbReference type="Proteomes" id="UP000823775"/>
    </source>
</evidence>
<gene>
    <name evidence="2" type="ORF">HAX54_038211</name>
</gene>
<feature type="region of interest" description="Disordered" evidence="1">
    <location>
        <begin position="97"/>
        <end position="122"/>
    </location>
</feature>
<keyword evidence="3" id="KW-1185">Reference proteome</keyword>
<dbReference type="PANTHER" id="PTHR36053:SF2">
    <property type="entry name" value="DEFENSIN-LIKE PROTEIN"/>
    <property type="match status" value="1"/>
</dbReference>
<name>A0ABS8RNC2_DATST</name>
<organism evidence="2 3">
    <name type="scientific">Datura stramonium</name>
    <name type="common">Jimsonweed</name>
    <name type="synonym">Common thornapple</name>
    <dbReference type="NCBI Taxonomy" id="4076"/>
    <lineage>
        <taxon>Eukaryota</taxon>
        <taxon>Viridiplantae</taxon>
        <taxon>Streptophyta</taxon>
        <taxon>Embryophyta</taxon>
        <taxon>Tracheophyta</taxon>
        <taxon>Spermatophyta</taxon>
        <taxon>Magnoliopsida</taxon>
        <taxon>eudicotyledons</taxon>
        <taxon>Gunneridae</taxon>
        <taxon>Pentapetalae</taxon>
        <taxon>asterids</taxon>
        <taxon>lamiids</taxon>
        <taxon>Solanales</taxon>
        <taxon>Solanaceae</taxon>
        <taxon>Solanoideae</taxon>
        <taxon>Datureae</taxon>
        <taxon>Datura</taxon>
    </lineage>
</organism>
<dbReference type="PANTHER" id="PTHR36053">
    <property type="entry name" value="OSJNBB0017I01.18 PROTEIN"/>
    <property type="match status" value="1"/>
</dbReference>
<reference evidence="2 3" key="1">
    <citation type="journal article" date="2021" name="BMC Genomics">
        <title>Datura genome reveals duplications of psychoactive alkaloid biosynthetic genes and high mutation rate following tissue culture.</title>
        <authorList>
            <person name="Rajewski A."/>
            <person name="Carter-House D."/>
            <person name="Stajich J."/>
            <person name="Litt A."/>
        </authorList>
    </citation>
    <scope>NUCLEOTIDE SEQUENCE [LARGE SCALE GENOMIC DNA]</scope>
    <source>
        <strain evidence="2">AR-01</strain>
    </source>
</reference>
<sequence length="122" mass="13546">MACLKLDTAAETLPKFYGVQIFVGRVFCKKACDADGDTWEECLEQCDEMCYKGPVLKNQQWSAYIDRAPGSASYSEDCHRACVAGCGFKFDIPPEEVDKIQPNRSSKPPAEEEPADKNKSTP</sequence>
<evidence type="ECO:0000256" key="1">
    <source>
        <dbReference type="SAM" id="MobiDB-lite"/>
    </source>
</evidence>
<dbReference type="Proteomes" id="UP000823775">
    <property type="component" value="Unassembled WGS sequence"/>
</dbReference>
<comment type="caution">
    <text evidence="2">The sequence shown here is derived from an EMBL/GenBank/DDBJ whole genome shotgun (WGS) entry which is preliminary data.</text>
</comment>
<accession>A0ABS8RNC2</accession>
<protein>
    <submittedName>
        <fullName evidence="2">Uncharacterized protein</fullName>
    </submittedName>
</protein>
<proteinExistence type="predicted"/>
<evidence type="ECO:0000313" key="2">
    <source>
        <dbReference type="EMBL" id="MCD7448117.1"/>
    </source>
</evidence>